<dbReference type="InParanoid" id="A0A6P8Z5K9"/>
<evidence type="ECO:0000313" key="3">
    <source>
        <dbReference type="Proteomes" id="UP000515158"/>
    </source>
</evidence>
<feature type="signal peptide" evidence="2">
    <location>
        <begin position="1"/>
        <end position="22"/>
    </location>
</feature>
<dbReference type="AlphaFoldDB" id="A0A6P8Z5K9"/>
<feature type="chain" id="PRO_5028036009" evidence="2">
    <location>
        <begin position="23"/>
        <end position="168"/>
    </location>
</feature>
<feature type="compositionally biased region" description="Low complexity" evidence="1">
    <location>
        <begin position="56"/>
        <end position="74"/>
    </location>
</feature>
<dbReference type="Proteomes" id="UP000515158">
    <property type="component" value="Unplaced"/>
</dbReference>
<dbReference type="KEGG" id="tpal:117647476"/>
<accession>A0A6P8Z5K9</accession>
<organism evidence="4">
    <name type="scientific">Thrips palmi</name>
    <name type="common">Melon thrips</name>
    <dbReference type="NCBI Taxonomy" id="161013"/>
    <lineage>
        <taxon>Eukaryota</taxon>
        <taxon>Metazoa</taxon>
        <taxon>Ecdysozoa</taxon>
        <taxon>Arthropoda</taxon>
        <taxon>Hexapoda</taxon>
        <taxon>Insecta</taxon>
        <taxon>Pterygota</taxon>
        <taxon>Neoptera</taxon>
        <taxon>Paraneoptera</taxon>
        <taxon>Thysanoptera</taxon>
        <taxon>Terebrantia</taxon>
        <taxon>Thripoidea</taxon>
        <taxon>Thripidae</taxon>
        <taxon>Thrips</taxon>
    </lineage>
</organism>
<evidence type="ECO:0000256" key="2">
    <source>
        <dbReference type="SAM" id="SignalP"/>
    </source>
</evidence>
<protein>
    <submittedName>
        <fullName evidence="4">Uncharacterized protein LOC117647476 isoform X1</fullName>
    </submittedName>
</protein>
<evidence type="ECO:0000256" key="1">
    <source>
        <dbReference type="SAM" id="MobiDB-lite"/>
    </source>
</evidence>
<gene>
    <name evidence="4" type="primary">LOC117647476</name>
</gene>
<name>A0A6P8Z5K9_THRPL</name>
<feature type="region of interest" description="Disordered" evidence="1">
    <location>
        <begin position="44"/>
        <end position="75"/>
    </location>
</feature>
<keyword evidence="3" id="KW-1185">Reference proteome</keyword>
<feature type="compositionally biased region" description="Pro residues" evidence="1">
    <location>
        <begin position="44"/>
        <end position="55"/>
    </location>
</feature>
<sequence>MLRRGAALMVGVLVLTVEASSAASTGRAAGLGIGLPFTLPTWPPLPFPHLAPSPANPGQQGQQGQQQQGQQQQGHVVPGNFTEEELVDSKKTARLEGGTCQTEQCQSHCRQRLHASGRCDQDLCVCRDLKARGRCQQYGYGCGSDAEEGGAGRNIVNNNNNNNVLVIH</sequence>
<dbReference type="RefSeq" id="XP_034245121.1">
    <property type="nucleotide sequence ID" value="XM_034389230.1"/>
</dbReference>
<proteinExistence type="predicted"/>
<dbReference type="GeneID" id="117647476"/>
<keyword evidence="2" id="KW-0732">Signal</keyword>
<evidence type="ECO:0000313" key="4">
    <source>
        <dbReference type="RefSeq" id="XP_034245121.1"/>
    </source>
</evidence>
<reference evidence="4" key="1">
    <citation type="submission" date="2025-08" db="UniProtKB">
        <authorList>
            <consortium name="RefSeq"/>
        </authorList>
    </citation>
    <scope>IDENTIFICATION</scope>
    <source>
        <tissue evidence="4">Total insect</tissue>
    </source>
</reference>